<reference evidence="11 12" key="1">
    <citation type="submission" date="2024-09" db="EMBL/GenBank/DDBJ databases">
        <authorList>
            <person name="D'Angelo T."/>
        </authorList>
    </citation>
    <scope>NUCLEOTIDE SEQUENCE [LARGE SCALE GENOMIC DNA]</scope>
    <source>
        <strain evidence="11">SAG AM-311-F02</strain>
    </source>
</reference>
<comment type="catalytic activity">
    <reaction evidence="1">
        <text>(7,8-dihydropterin-6-yl)methyl diphosphate + 4-aminobenzoate = 7,8-dihydropteroate + diphosphate</text>
        <dbReference type="Rhea" id="RHEA:19949"/>
        <dbReference type="ChEBI" id="CHEBI:17836"/>
        <dbReference type="ChEBI" id="CHEBI:17839"/>
        <dbReference type="ChEBI" id="CHEBI:33019"/>
        <dbReference type="ChEBI" id="CHEBI:72950"/>
        <dbReference type="EC" id="2.5.1.15"/>
    </reaction>
</comment>
<evidence type="ECO:0000256" key="3">
    <source>
        <dbReference type="ARBA" id="ARBA00004763"/>
    </source>
</evidence>
<dbReference type="Pfam" id="PF00809">
    <property type="entry name" value="Pterin_bind"/>
    <property type="match status" value="1"/>
</dbReference>
<evidence type="ECO:0000256" key="7">
    <source>
        <dbReference type="ARBA" id="ARBA00022842"/>
    </source>
</evidence>
<evidence type="ECO:0000256" key="1">
    <source>
        <dbReference type="ARBA" id="ARBA00000012"/>
    </source>
</evidence>
<dbReference type="InterPro" id="IPR006390">
    <property type="entry name" value="DHP_synth_dom"/>
</dbReference>
<dbReference type="Proteomes" id="UP001594288">
    <property type="component" value="Unassembled WGS sequence"/>
</dbReference>
<dbReference type="PROSITE" id="PS00793">
    <property type="entry name" value="DHPS_2"/>
    <property type="match status" value="1"/>
</dbReference>
<evidence type="ECO:0000256" key="8">
    <source>
        <dbReference type="ARBA" id="ARBA00022909"/>
    </source>
</evidence>
<feature type="domain" description="Pterin-binding" evidence="10">
    <location>
        <begin position="16"/>
        <end position="269"/>
    </location>
</feature>
<dbReference type="PANTHER" id="PTHR20941:SF1">
    <property type="entry name" value="FOLIC ACID SYNTHESIS PROTEIN FOL1"/>
    <property type="match status" value="1"/>
</dbReference>
<proteinExistence type="inferred from homology"/>
<comment type="similarity">
    <text evidence="9">Belongs to the DHPS family.</text>
</comment>
<dbReference type="Gene3D" id="3.20.20.20">
    <property type="entry name" value="Dihydropteroate synthase-like"/>
    <property type="match status" value="1"/>
</dbReference>
<keyword evidence="8 9" id="KW-0289">Folate biosynthesis</keyword>
<evidence type="ECO:0000256" key="9">
    <source>
        <dbReference type="RuleBase" id="RU361205"/>
    </source>
</evidence>
<dbReference type="NCBIfam" id="TIGR01496">
    <property type="entry name" value="DHPS"/>
    <property type="match status" value="1"/>
</dbReference>
<keyword evidence="7 9" id="KW-0460">Magnesium</keyword>
<evidence type="ECO:0000256" key="4">
    <source>
        <dbReference type="ARBA" id="ARBA00012458"/>
    </source>
</evidence>
<evidence type="ECO:0000256" key="2">
    <source>
        <dbReference type="ARBA" id="ARBA00001946"/>
    </source>
</evidence>
<dbReference type="CDD" id="cd00739">
    <property type="entry name" value="DHPS"/>
    <property type="match status" value="1"/>
</dbReference>
<comment type="pathway">
    <text evidence="3 9">Cofactor biosynthesis; tetrahydrofolate biosynthesis; 7,8-dihydrofolate from 2-amino-4-hydroxy-6-hydroxymethyl-7,8-dihydropteridine diphosphate and 4-aminobenzoate: step 1/2.</text>
</comment>
<dbReference type="GO" id="GO:0004156">
    <property type="term" value="F:dihydropteroate synthase activity"/>
    <property type="evidence" value="ECO:0007669"/>
    <property type="project" value="UniProtKB-EC"/>
</dbReference>
<evidence type="ECO:0000313" key="12">
    <source>
        <dbReference type="Proteomes" id="UP001594288"/>
    </source>
</evidence>
<keyword evidence="5 9" id="KW-0808">Transferase</keyword>
<name>A0ABV6YPT1_UNCEI</name>
<evidence type="ECO:0000256" key="6">
    <source>
        <dbReference type="ARBA" id="ARBA00022723"/>
    </source>
</evidence>
<dbReference type="InterPro" id="IPR011005">
    <property type="entry name" value="Dihydropteroate_synth-like_sf"/>
</dbReference>
<evidence type="ECO:0000313" key="11">
    <source>
        <dbReference type="EMBL" id="MFC1800086.1"/>
    </source>
</evidence>
<gene>
    <name evidence="11" type="primary">folP</name>
    <name evidence="11" type="ORF">ACFL2Z_04140</name>
</gene>
<sequence length="287" mass="30639">MEMHLGGFTLDLNERPLIMGILNVTPDSFYDGGAHAGTEEALRHAREMIADGADLIDVGGESTRPGSDPVSAADEIERIKPVVEHLLEDARVPVSIDTRKADVARAMLAAGAHMINDVSGLKHDTAMAGIVAESGAPLVIMHMRGTSETMQTLTDYDDVVNDVKRELAGQVAAAEAAGVAPGSIIIDPGIGFAKTAGQSVELIARLDELKDLGKPILLGPSRKSFIGKTLGLEPQDRLEATITSCIVGVRKGARILRVHDVKAVSRALRMHEVFAPYERLKERKASD</sequence>
<comment type="function">
    <text evidence="9">Catalyzes the condensation of para-aminobenzoate (pABA) with 6-hydroxymethyl-7,8-dihydropterin diphosphate (DHPt-PP) to form 7,8-dihydropteroate (H2Pte), the immediate precursor of folate derivatives.</text>
</comment>
<organism evidence="11 12">
    <name type="scientific">Eiseniibacteriota bacterium</name>
    <dbReference type="NCBI Taxonomy" id="2212470"/>
    <lineage>
        <taxon>Bacteria</taxon>
        <taxon>Candidatus Eiseniibacteriota</taxon>
    </lineage>
</organism>
<evidence type="ECO:0000259" key="10">
    <source>
        <dbReference type="PROSITE" id="PS50972"/>
    </source>
</evidence>
<dbReference type="InterPro" id="IPR045031">
    <property type="entry name" value="DHP_synth-like"/>
</dbReference>
<keyword evidence="6 9" id="KW-0479">Metal-binding</keyword>
<evidence type="ECO:0000256" key="5">
    <source>
        <dbReference type="ARBA" id="ARBA00022679"/>
    </source>
</evidence>
<dbReference type="PANTHER" id="PTHR20941">
    <property type="entry name" value="FOLATE SYNTHESIS PROTEINS"/>
    <property type="match status" value="1"/>
</dbReference>
<dbReference type="EC" id="2.5.1.15" evidence="4 9"/>
<comment type="caution">
    <text evidence="11">The sequence shown here is derived from an EMBL/GenBank/DDBJ whole genome shotgun (WGS) entry which is preliminary data.</text>
</comment>
<accession>A0ABV6YPT1</accession>
<protein>
    <recommendedName>
        <fullName evidence="4 9">Dihydropteroate synthase</fullName>
        <shortName evidence="9">DHPS</shortName>
        <ecNumber evidence="4 9">2.5.1.15</ecNumber>
    </recommendedName>
    <alternativeName>
        <fullName evidence="9">Dihydropteroate pyrophosphorylase</fullName>
    </alternativeName>
</protein>
<dbReference type="InterPro" id="IPR000489">
    <property type="entry name" value="Pterin-binding_dom"/>
</dbReference>
<dbReference type="EMBL" id="JBHPEI010000065">
    <property type="protein sequence ID" value="MFC1800086.1"/>
    <property type="molecule type" value="Genomic_DNA"/>
</dbReference>
<keyword evidence="12" id="KW-1185">Reference proteome</keyword>
<dbReference type="SUPFAM" id="SSF51717">
    <property type="entry name" value="Dihydropteroate synthetase-like"/>
    <property type="match status" value="1"/>
</dbReference>
<dbReference type="PROSITE" id="PS50972">
    <property type="entry name" value="PTERIN_BINDING"/>
    <property type="match status" value="1"/>
</dbReference>
<dbReference type="PROSITE" id="PS00792">
    <property type="entry name" value="DHPS_1"/>
    <property type="match status" value="1"/>
</dbReference>
<comment type="cofactor">
    <cofactor evidence="2 9">
        <name>Mg(2+)</name>
        <dbReference type="ChEBI" id="CHEBI:18420"/>
    </cofactor>
</comment>